<evidence type="ECO:0000256" key="1">
    <source>
        <dbReference type="SAM" id="MobiDB-lite"/>
    </source>
</evidence>
<organism evidence="2 3">
    <name type="scientific">Solanum bulbocastanum</name>
    <name type="common">Wild potato</name>
    <dbReference type="NCBI Taxonomy" id="147425"/>
    <lineage>
        <taxon>Eukaryota</taxon>
        <taxon>Viridiplantae</taxon>
        <taxon>Streptophyta</taxon>
        <taxon>Embryophyta</taxon>
        <taxon>Tracheophyta</taxon>
        <taxon>Spermatophyta</taxon>
        <taxon>Magnoliopsida</taxon>
        <taxon>eudicotyledons</taxon>
        <taxon>Gunneridae</taxon>
        <taxon>Pentapetalae</taxon>
        <taxon>asterids</taxon>
        <taxon>lamiids</taxon>
        <taxon>Solanales</taxon>
        <taxon>Solanaceae</taxon>
        <taxon>Solanoideae</taxon>
        <taxon>Solaneae</taxon>
        <taxon>Solanum</taxon>
    </lineage>
</organism>
<dbReference type="AlphaFoldDB" id="A0AAN8T8M7"/>
<feature type="compositionally biased region" description="Polar residues" evidence="1">
    <location>
        <begin position="111"/>
        <end position="120"/>
    </location>
</feature>
<feature type="compositionally biased region" description="Polar residues" evidence="1">
    <location>
        <begin position="128"/>
        <end position="145"/>
    </location>
</feature>
<reference evidence="2 3" key="1">
    <citation type="submission" date="2024-02" db="EMBL/GenBank/DDBJ databases">
        <title>de novo genome assembly of Solanum bulbocastanum strain 11H21.</title>
        <authorList>
            <person name="Hosaka A.J."/>
        </authorList>
    </citation>
    <scope>NUCLEOTIDE SEQUENCE [LARGE SCALE GENOMIC DNA]</scope>
    <source>
        <tissue evidence="2">Young leaves</tissue>
    </source>
</reference>
<evidence type="ECO:0000313" key="3">
    <source>
        <dbReference type="Proteomes" id="UP001371456"/>
    </source>
</evidence>
<dbReference type="EMBL" id="JBANQN010000007">
    <property type="protein sequence ID" value="KAK6783903.1"/>
    <property type="molecule type" value="Genomic_DNA"/>
</dbReference>
<sequence>MDTLLSIKAEYRGTAALALQTVIFATEPFACDTSSLPQCPPSKEINAKKIENQGSRDWSYARDRSVRAIPAAEANAELQSNIGRRQLIAHSKARNRLEKTNDYVSGGVLNEGTNSSASFQESRRKECSNSYTQRSATPHQRNNQRAIRKEPIHDIKGKKKWLGPISDPSDRMYDLLREHDAMMIFKTAMSASLEKGSTAKG</sequence>
<evidence type="ECO:0000313" key="2">
    <source>
        <dbReference type="EMBL" id="KAK6783903.1"/>
    </source>
</evidence>
<protein>
    <submittedName>
        <fullName evidence="2">Uncharacterized protein</fullName>
    </submittedName>
</protein>
<gene>
    <name evidence="2" type="ORF">RDI58_017357</name>
</gene>
<comment type="caution">
    <text evidence="2">The sequence shown here is derived from an EMBL/GenBank/DDBJ whole genome shotgun (WGS) entry which is preliminary data.</text>
</comment>
<name>A0AAN8T8M7_SOLBU</name>
<proteinExistence type="predicted"/>
<feature type="region of interest" description="Disordered" evidence="1">
    <location>
        <begin position="104"/>
        <end position="152"/>
    </location>
</feature>
<accession>A0AAN8T8M7</accession>
<keyword evidence="3" id="KW-1185">Reference proteome</keyword>
<dbReference type="Proteomes" id="UP001371456">
    <property type="component" value="Unassembled WGS sequence"/>
</dbReference>